<name>A0A375YKD8_MYCPF</name>
<evidence type="ECO:0000256" key="5">
    <source>
        <dbReference type="ARBA" id="ARBA00022970"/>
    </source>
</evidence>
<dbReference type="SUPFAM" id="SSF52540">
    <property type="entry name" value="P-loop containing nucleoside triphosphate hydrolases"/>
    <property type="match status" value="1"/>
</dbReference>
<evidence type="ECO:0000256" key="3">
    <source>
        <dbReference type="ARBA" id="ARBA00022741"/>
    </source>
</evidence>
<dbReference type="GO" id="GO:0005524">
    <property type="term" value="F:ATP binding"/>
    <property type="evidence" value="ECO:0007669"/>
    <property type="project" value="UniProtKB-KW"/>
</dbReference>
<keyword evidence="3" id="KW-0547">Nucleotide-binding</keyword>
<keyword evidence="2" id="KW-0813">Transport</keyword>
<dbReference type="InterPro" id="IPR003439">
    <property type="entry name" value="ABC_transporter-like_ATP-bd"/>
</dbReference>
<dbReference type="GO" id="GO:0016887">
    <property type="term" value="F:ATP hydrolysis activity"/>
    <property type="evidence" value="ECO:0007669"/>
    <property type="project" value="InterPro"/>
</dbReference>
<dbReference type="RefSeq" id="WP_083145917.1">
    <property type="nucleotide sequence ID" value="NZ_MVID01000027.1"/>
</dbReference>
<dbReference type="STRING" id="39692.BST38_23640"/>
<evidence type="ECO:0000313" key="7">
    <source>
        <dbReference type="EMBL" id="SRX81628.1"/>
    </source>
</evidence>
<protein>
    <submittedName>
        <fullName evidence="7">Amino acid ABC transporter ATP-binding protein [Ignisphaera aggregans DSM]</fullName>
    </submittedName>
</protein>
<proteinExistence type="inferred from homology"/>
<dbReference type="GO" id="GO:0015807">
    <property type="term" value="P:L-amino acid transport"/>
    <property type="evidence" value="ECO:0007669"/>
    <property type="project" value="TreeGrafter"/>
</dbReference>
<dbReference type="InterPro" id="IPR027417">
    <property type="entry name" value="P-loop_NTPase"/>
</dbReference>
<evidence type="ECO:0000256" key="2">
    <source>
        <dbReference type="ARBA" id="ARBA00022448"/>
    </source>
</evidence>
<evidence type="ECO:0000259" key="6">
    <source>
        <dbReference type="PROSITE" id="PS50893"/>
    </source>
</evidence>
<evidence type="ECO:0000313" key="8">
    <source>
        <dbReference type="Proteomes" id="UP000252008"/>
    </source>
</evidence>
<dbReference type="Proteomes" id="UP000252008">
    <property type="component" value="Unassembled WGS sequence"/>
</dbReference>
<accession>A0A375YKD8</accession>
<comment type="similarity">
    <text evidence="1">Belongs to the ABC transporter superfamily.</text>
</comment>
<evidence type="ECO:0000256" key="4">
    <source>
        <dbReference type="ARBA" id="ARBA00022840"/>
    </source>
</evidence>
<dbReference type="PROSITE" id="PS50893">
    <property type="entry name" value="ABC_TRANSPORTER_2"/>
    <property type="match status" value="1"/>
</dbReference>
<dbReference type="InterPro" id="IPR052156">
    <property type="entry name" value="BCAA_Transport_ATP-bd_LivF"/>
</dbReference>
<evidence type="ECO:0000256" key="1">
    <source>
        <dbReference type="ARBA" id="ARBA00005417"/>
    </source>
</evidence>
<keyword evidence="5" id="KW-0029">Amino-acid transport</keyword>
<dbReference type="AlphaFoldDB" id="A0A375YKD8"/>
<dbReference type="CDD" id="cd03224">
    <property type="entry name" value="ABC_TM1139_LivF_branched"/>
    <property type="match status" value="1"/>
</dbReference>
<gene>
    <name evidence="7" type="ORF">MPP7335_03384</name>
</gene>
<dbReference type="InterPro" id="IPR017871">
    <property type="entry name" value="ABC_transporter-like_CS"/>
</dbReference>
<feature type="domain" description="ABC transporter" evidence="6">
    <location>
        <begin position="3"/>
        <end position="234"/>
    </location>
</feature>
<dbReference type="PANTHER" id="PTHR43820:SF4">
    <property type="entry name" value="HIGH-AFFINITY BRANCHED-CHAIN AMINO ACID TRANSPORT ATP-BINDING PROTEIN LIVF"/>
    <property type="match status" value="1"/>
</dbReference>
<sequence>MLLETDGLSTGYGPLTVVRDATLRVAAGEIVAIVGPNGAGKSSLMKCIARSLPVMGGTLRFDGKDLASVPQNHIADLGIGYVPQQGNVFPELSVQENLQVSCRGSLSEARATTKEVLAQFPRLNERIKQAAATLSGGERQMLAIACALVSSPSLLMLDEPTTGLAPLIVRERIADIQRLRDRGAGVLWIIEEHPRICLPAVDRVHFMSDGTLAPAVDASALLEEGALEELFFGVAH</sequence>
<keyword evidence="4 7" id="KW-0067">ATP-binding</keyword>
<dbReference type="EMBL" id="UEGS01000001">
    <property type="protein sequence ID" value="SRX81628.1"/>
    <property type="molecule type" value="Genomic_DNA"/>
</dbReference>
<reference evidence="7 8" key="1">
    <citation type="submission" date="2018-05" db="EMBL/GenBank/DDBJ databases">
        <authorList>
            <consortium name="IHU Genomes"/>
        </authorList>
    </citation>
    <scope>NUCLEOTIDE SEQUENCE [LARGE SCALE GENOMIC DNA]</scope>
    <source>
        <strain evidence="7 8">P7335</strain>
    </source>
</reference>
<dbReference type="SMART" id="SM00382">
    <property type="entry name" value="AAA"/>
    <property type="match status" value="1"/>
</dbReference>
<dbReference type="Pfam" id="PF00005">
    <property type="entry name" value="ABC_tran"/>
    <property type="match status" value="1"/>
</dbReference>
<dbReference type="PANTHER" id="PTHR43820">
    <property type="entry name" value="HIGH-AFFINITY BRANCHED-CHAIN AMINO ACID TRANSPORT ATP-BINDING PROTEIN LIVF"/>
    <property type="match status" value="1"/>
</dbReference>
<dbReference type="Gene3D" id="3.40.50.300">
    <property type="entry name" value="P-loop containing nucleotide triphosphate hydrolases"/>
    <property type="match status" value="1"/>
</dbReference>
<dbReference type="PROSITE" id="PS00211">
    <property type="entry name" value="ABC_TRANSPORTER_1"/>
    <property type="match status" value="1"/>
</dbReference>
<keyword evidence="8" id="KW-1185">Reference proteome</keyword>
<dbReference type="GO" id="GO:0015658">
    <property type="term" value="F:branched-chain amino acid transmembrane transporter activity"/>
    <property type="evidence" value="ECO:0007669"/>
    <property type="project" value="TreeGrafter"/>
</dbReference>
<dbReference type="InterPro" id="IPR003593">
    <property type="entry name" value="AAA+_ATPase"/>
</dbReference>
<organism evidence="7 8">
    <name type="scientific">Mycolicibacterium parafortuitum</name>
    <name type="common">Mycobacterium parafortuitum</name>
    <dbReference type="NCBI Taxonomy" id="39692"/>
    <lineage>
        <taxon>Bacteria</taxon>
        <taxon>Bacillati</taxon>
        <taxon>Actinomycetota</taxon>
        <taxon>Actinomycetes</taxon>
        <taxon>Mycobacteriales</taxon>
        <taxon>Mycobacteriaceae</taxon>
        <taxon>Mycolicibacterium</taxon>
    </lineage>
</organism>